<organism evidence="2 3">
    <name type="scientific">Olpidium bornovanus</name>
    <dbReference type="NCBI Taxonomy" id="278681"/>
    <lineage>
        <taxon>Eukaryota</taxon>
        <taxon>Fungi</taxon>
        <taxon>Fungi incertae sedis</taxon>
        <taxon>Olpidiomycota</taxon>
        <taxon>Olpidiomycotina</taxon>
        <taxon>Olpidiomycetes</taxon>
        <taxon>Olpidiales</taxon>
        <taxon>Olpidiaceae</taxon>
        <taxon>Olpidium</taxon>
    </lineage>
</organism>
<dbReference type="EMBL" id="JAEFCI010006342">
    <property type="protein sequence ID" value="KAG5459756.1"/>
    <property type="molecule type" value="Genomic_DNA"/>
</dbReference>
<dbReference type="PANTHER" id="PTHR14269:SF4">
    <property type="entry name" value="CAT EYE SYNDROME CRITICAL REGION PROTEIN 5"/>
    <property type="match status" value="1"/>
</dbReference>
<evidence type="ECO:0000313" key="3">
    <source>
        <dbReference type="Proteomes" id="UP000673691"/>
    </source>
</evidence>
<feature type="region of interest" description="Disordered" evidence="1">
    <location>
        <begin position="238"/>
        <end position="265"/>
    </location>
</feature>
<evidence type="ECO:0000313" key="2">
    <source>
        <dbReference type="EMBL" id="KAG5459756.1"/>
    </source>
</evidence>
<dbReference type="PANTHER" id="PTHR14269">
    <property type="entry name" value="CDP-DIACYLGLYCEROL--GLYCEROL-3-PHOSPHATE 3-PHOSPHATIDYLTRANSFERASE-RELATED"/>
    <property type="match status" value="1"/>
</dbReference>
<dbReference type="Pfam" id="PF13242">
    <property type="entry name" value="Hydrolase_like"/>
    <property type="match status" value="1"/>
</dbReference>
<feature type="compositionally biased region" description="Acidic residues" evidence="1">
    <location>
        <begin position="252"/>
        <end position="261"/>
    </location>
</feature>
<sequence>MRELAPKYADDLVLVIGGAGESCREIAHALGFRRVALTEDVLEWNPSAWPFAERLPKRASSSPRFDFSKENFAAIFMFHDSRHWGQDLQISLDILRSDGGRLGTLSPSHQNCRPDKHCVQSVPLYLSNPDVLWANDFPTVRMAQGAFRVCLEKLYQDISGSPLKYTPYGKPIKPTYDYAERMLEGLTGTKISSVDQTTGRKIRHIPIYAVGDNPASDIAGARQAGWRSFLVRTGVYNSHSDARKEEGRPSEIGEEFPEDEAAGGTDWVVDDVYDAPSRTPFGRPLHVHYASGAT</sequence>
<dbReference type="Gene3D" id="3.40.50.1000">
    <property type="entry name" value="HAD superfamily/HAD-like"/>
    <property type="match status" value="2"/>
</dbReference>
<feature type="compositionally biased region" description="Basic and acidic residues" evidence="1">
    <location>
        <begin position="240"/>
        <end position="251"/>
    </location>
</feature>
<reference evidence="2 3" key="1">
    <citation type="journal article" name="Sci. Rep.">
        <title>Genome-scale phylogenetic analyses confirm Olpidium as the closest living zoosporic fungus to the non-flagellated, terrestrial fungi.</title>
        <authorList>
            <person name="Chang Y."/>
            <person name="Rochon D."/>
            <person name="Sekimoto S."/>
            <person name="Wang Y."/>
            <person name="Chovatia M."/>
            <person name="Sandor L."/>
            <person name="Salamov A."/>
            <person name="Grigoriev I.V."/>
            <person name="Stajich J.E."/>
            <person name="Spatafora J.W."/>
        </authorList>
    </citation>
    <scope>NUCLEOTIDE SEQUENCE [LARGE SCALE GENOMIC DNA]</scope>
    <source>
        <strain evidence="2">S191</strain>
    </source>
</reference>
<dbReference type="NCBIfam" id="TIGR01456">
    <property type="entry name" value="CECR5"/>
    <property type="match status" value="1"/>
</dbReference>
<dbReference type="InterPro" id="IPR006353">
    <property type="entry name" value="HAD-SF_hydro_IIA_CECR5"/>
</dbReference>
<dbReference type="OrthoDB" id="10251048at2759"/>
<dbReference type="InterPro" id="IPR036412">
    <property type="entry name" value="HAD-like_sf"/>
</dbReference>
<evidence type="ECO:0000256" key="1">
    <source>
        <dbReference type="SAM" id="MobiDB-lite"/>
    </source>
</evidence>
<dbReference type="GO" id="GO:0005739">
    <property type="term" value="C:mitochondrion"/>
    <property type="evidence" value="ECO:0007669"/>
    <property type="project" value="TreeGrafter"/>
</dbReference>
<dbReference type="GO" id="GO:0046474">
    <property type="term" value="P:glycerophospholipid biosynthetic process"/>
    <property type="evidence" value="ECO:0007669"/>
    <property type="project" value="TreeGrafter"/>
</dbReference>
<dbReference type="Proteomes" id="UP000673691">
    <property type="component" value="Unassembled WGS sequence"/>
</dbReference>
<protein>
    <submittedName>
        <fullName evidence="2">Mitochondrion protein</fullName>
    </submittedName>
</protein>
<dbReference type="InterPro" id="IPR023214">
    <property type="entry name" value="HAD_sf"/>
</dbReference>
<proteinExistence type="predicted"/>
<dbReference type="InterPro" id="IPR050324">
    <property type="entry name" value="CDP-alcohol_PTase-I"/>
</dbReference>
<accession>A0A8H8DIR7</accession>
<name>A0A8H8DIR7_9FUNG</name>
<dbReference type="AlphaFoldDB" id="A0A8H8DIR7"/>
<comment type="caution">
    <text evidence="2">The sequence shown here is derived from an EMBL/GenBank/DDBJ whole genome shotgun (WGS) entry which is preliminary data.</text>
</comment>
<keyword evidence="3" id="KW-1185">Reference proteome</keyword>
<gene>
    <name evidence="2" type="ORF">BJ554DRAFT_8292</name>
</gene>
<dbReference type="SUPFAM" id="SSF56784">
    <property type="entry name" value="HAD-like"/>
    <property type="match status" value="1"/>
</dbReference>